<name>A0ACB9STI4_HOLOL</name>
<keyword evidence="2" id="KW-1185">Reference proteome</keyword>
<accession>A0ACB9STI4</accession>
<dbReference type="Proteomes" id="UP001056778">
    <property type="component" value="Chromosome 7"/>
</dbReference>
<proteinExistence type="predicted"/>
<organism evidence="1 2">
    <name type="scientific">Holotrichia oblita</name>
    <name type="common">Chafer beetle</name>
    <dbReference type="NCBI Taxonomy" id="644536"/>
    <lineage>
        <taxon>Eukaryota</taxon>
        <taxon>Metazoa</taxon>
        <taxon>Ecdysozoa</taxon>
        <taxon>Arthropoda</taxon>
        <taxon>Hexapoda</taxon>
        <taxon>Insecta</taxon>
        <taxon>Pterygota</taxon>
        <taxon>Neoptera</taxon>
        <taxon>Endopterygota</taxon>
        <taxon>Coleoptera</taxon>
        <taxon>Polyphaga</taxon>
        <taxon>Scarabaeiformia</taxon>
        <taxon>Scarabaeidae</taxon>
        <taxon>Melolonthinae</taxon>
        <taxon>Holotrichia</taxon>
    </lineage>
</organism>
<evidence type="ECO:0000313" key="1">
    <source>
        <dbReference type="EMBL" id="KAI4458516.1"/>
    </source>
</evidence>
<dbReference type="EMBL" id="CM043021">
    <property type="protein sequence ID" value="KAI4458516.1"/>
    <property type="molecule type" value="Genomic_DNA"/>
</dbReference>
<gene>
    <name evidence="1" type="ORF">MML48_7g00013753</name>
</gene>
<protein>
    <submittedName>
        <fullName evidence="1">Uncharacterized protein</fullName>
    </submittedName>
</protein>
<evidence type="ECO:0000313" key="2">
    <source>
        <dbReference type="Proteomes" id="UP001056778"/>
    </source>
</evidence>
<comment type="caution">
    <text evidence="1">The sequence shown here is derived from an EMBL/GenBank/DDBJ whole genome shotgun (WGS) entry which is preliminary data.</text>
</comment>
<sequence length="378" mass="42627">MQDDGASFALLQDIGDGLSSGRRDNTVATRKKSQILNLTQRDSLHDLLDTDSEDENEFEPKVKGNSKGDTELPPSDSFSHVNGIRQRIASAGPSGRQTVTKMRSPLSLEHQELSSDSESEISEKKPNIPGEYDPNQFQDLDVSNEIKDLFQYITKYIPQNLNLDFKFKPFIPDYIPAVGDIDAFLKVKPPEFGVDNEKCTIDQAHLGLTVLDEPSVTQSDPALLHLKLRASSVNVSHTANMVVKKVDNVEKNTKTIDKWIKDITDLHRTKTSPVVKYSELMPDIDDLMQAWPEKMETLLKVHGFPNHQSCPKLSQYIDIVCCLFNIPIYKNKIQSLHLLFSLYAAIKNSQLYKASENVLEMQENQPEKKSATDQLLLE</sequence>
<reference evidence="1" key="1">
    <citation type="submission" date="2022-04" db="EMBL/GenBank/DDBJ databases">
        <title>Chromosome-scale genome assembly of Holotrichia oblita Faldermann.</title>
        <authorList>
            <person name="Rongchong L."/>
        </authorList>
    </citation>
    <scope>NUCLEOTIDE SEQUENCE</scope>
    <source>
        <strain evidence="1">81SQS9</strain>
    </source>
</reference>